<accession>A0A8T3LED1</accession>
<evidence type="ECO:0000313" key="2">
    <source>
        <dbReference type="EMBL" id="MBA1889550.1"/>
    </source>
</evidence>
<evidence type="ECO:0000313" key="3">
    <source>
        <dbReference type="Proteomes" id="UP000523197"/>
    </source>
</evidence>
<sequence>FLPPLTTIQLPHDIIGREAALHIIEGREGGRVTRIPCPLLIRCST</sequence>
<dbReference type="Pfam" id="PF00532">
    <property type="entry name" value="Peripla_BP_1"/>
    <property type="match status" value="1"/>
</dbReference>
<proteinExistence type="predicted"/>
<comment type="caution">
    <text evidence="2">The sequence shown here is derived from an EMBL/GenBank/DDBJ whole genome shotgun (WGS) entry which is preliminary data.</text>
</comment>
<feature type="domain" description="Periplasmic binding protein/LacI sugar binding" evidence="1">
    <location>
        <begin position="1"/>
        <end position="43"/>
    </location>
</feature>
<dbReference type="InterPro" id="IPR001761">
    <property type="entry name" value="Peripla_BP/Lac1_sug-bd_dom"/>
</dbReference>
<evidence type="ECO:0000259" key="1">
    <source>
        <dbReference type="Pfam" id="PF00532"/>
    </source>
</evidence>
<reference evidence="2 3" key="1">
    <citation type="submission" date="2020-05" db="EMBL/GenBank/DDBJ databases">
        <title>Epidemiological investigations into extended-spectrum beta-lactam resistant Escherichia coli ST457 carried by Australian Silver gulls identified clonal lineages that cause ExPEC disease.</title>
        <authorList>
            <person name="Nesporova K."/>
            <person name="Wyrsch E.R."/>
            <person name="Valcek A."/>
            <person name="Bitar I."/>
            <person name="Chaw K."/>
            <person name="Harris P."/>
            <person name="Hrabak J."/>
            <person name="Djordjevic S.P."/>
            <person name="Dolejska M."/>
        </authorList>
    </citation>
    <scope>NUCLEOTIDE SEQUENCE [LARGE SCALE GENOMIC DNA]</scope>
    <source>
        <strain evidence="2 3">CE1966</strain>
    </source>
</reference>
<protein>
    <submittedName>
        <fullName evidence="2">Transcriptional regulator</fullName>
    </submittedName>
</protein>
<dbReference type="EMBL" id="JABFNF010000215">
    <property type="protein sequence ID" value="MBA1889550.1"/>
    <property type="molecule type" value="Genomic_DNA"/>
</dbReference>
<dbReference type="AlphaFoldDB" id="A0A8T3LED1"/>
<feature type="non-terminal residue" evidence="2">
    <location>
        <position position="1"/>
    </location>
</feature>
<name>A0A8T3LED1_ECOLX</name>
<gene>
    <name evidence="2" type="ORF">HLX92_25840</name>
</gene>
<organism evidence="2 3">
    <name type="scientific">Escherichia coli</name>
    <dbReference type="NCBI Taxonomy" id="562"/>
    <lineage>
        <taxon>Bacteria</taxon>
        <taxon>Pseudomonadati</taxon>
        <taxon>Pseudomonadota</taxon>
        <taxon>Gammaproteobacteria</taxon>
        <taxon>Enterobacterales</taxon>
        <taxon>Enterobacteriaceae</taxon>
        <taxon>Escherichia</taxon>
    </lineage>
</organism>
<dbReference type="Proteomes" id="UP000523197">
    <property type="component" value="Unassembled WGS sequence"/>
</dbReference>